<dbReference type="EMBL" id="LBMM01000027">
    <property type="protein sequence ID" value="KMR05284.1"/>
    <property type="molecule type" value="Genomic_DNA"/>
</dbReference>
<organism evidence="1 2">
    <name type="scientific">Lasius niger</name>
    <name type="common">Black garden ant</name>
    <dbReference type="NCBI Taxonomy" id="67767"/>
    <lineage>
        <taxon>Eukaryota</taxon>
        <taxon>Metazoa</taxon>
        <taxon>Ecdysozoa</taxon>
        <taxon>Arthropoda</taxon>
        <taxon>Hexapoda</taxon>
        <taxon>Insecta</taxon>
        <taxon>Pterygota</taxon>
        <taxon>Neoptera</taxon>
        <taxon>Endopterygota</taxon>
        <taxon>Hymenoptera</taxon>
        <taxon>Apocrita</taxon>
        <taxon>Aculeata</taxon>
        <taxon>Formicoidea</taxon>
        <taxon>Formicidae</taxon>
        <taxon>Formicinae</taxon>
        <taxon>Lasius</taxon>
        <taxon>Lasius</taxon>
    </lineage>
</organism>
<evidence type="ECO:0000313" key="1">
    <source>
        <dbReference type="EMBL" id="KMR05284.1"/>
    </source>
</evidence>
<protein>
    <submittedName>
        <fullName evidence="1">Uncharacterized protein</fullName>
    </submittedName>
</protein>
<sequence>MKDRGELQKCSIDNAKAESILREKSRRAISGLGLVWIGLRRGGEATDGANGKQEMSMNEGIFARIWPLSGRIMIAAVQERKG</sequence>
<proteinExistence type="predicted"/>
<gene>
    <name evidence="1" type="ORF">RF55_93</name>
</gene>
<dbReference type="PaxDb" id="67767-A0A0J7P5U6"/>
<evidence type="ECO:0000313" key="2">
    <source>
        <dbReference type="Proteomes" id="UP000036403"/>
    </source>
</evidence>
<name>A0A0J7P5U6_LASNI</name>
<accession>A0A0J7P5U6</accession>
<keyword evidence="2" id="KW-1185">Reference proteome</keyword>
<comment type="caution">
    <text evidence="1">The sequence shown here is derived from an EMBL/GenBank/DDBJ whole genome shotgun (WGS) entry which is preliminary data.</text>
</comment>
<reference evidence="1 2" key="1">
    <citation type="submission" date="2015-04" db="EMBL/GenBank/DDBJ databases">
        <title>Lasius niger genome sequencing.</title>
        <authorList>
            <person name="Konorov E.A."/>
            <person name="Nikitin M.A."/>
            <person name="Kirill M.V."/>
            <person name="Chang P."/>
        </authorList>
    </citation>
    <scope>NUCLEOTIDE SEQUENCE [LARGE SCALE GENOMIC DNA]</scope>
    <source>
        <tissue evidence="1">Whole</tissue>
    </source>
</reference>
<dbReference type="AlphaFoldDB" id="A0A0J7P5U6"/>
<dbReference type="Proteomes" id="UP000036403">
    <property type="component" value="Unassembled WGS sequence"/>
</dbReference>